<comment type="caution">
    <text evidence="2">The sequence shown here is derived from an EMBL/GenBank/DDBJ whole genome shotgun (WGS) entry which is preliminary data.</text>
</comment>
<keyword evidence="1" id="KW-0732">Signal</keyword>
<protein>
    <recommendedName>
        <fullName evidence="4">Outer membrane protein beta-barrel domain-containing protein</fullName>
    </recommendedName>
</protein>
<sequence length="411" mass="47680">MKINKLLAAAICCFFATSYWTFGQDVNQDYIINQEDHKIYGTIKKSFDFNKANSIPFITNEGIKTRYTPNDIKGFGLANGRQFKSRHLPEKEEEGFVFFQIILKGNVSLLSYKNRYFIENEDYFLQLDKVDEARDVDGNLVRARDREYMGFLSYMLYGPCGDVLQKKISTTSLSEQELISTFKIYYECEQIPYELNVKNLPFVRASLVAGTGISLTQSNLTKDSFDEIPHVFDTQYNPFISLGVKLDQWRRLPRFSFDTGIAYTKKNNVINMELFKPNQRYSATEEFSRSSLIVPIFINYLFYRTKKNEFYLGAGTVIRTNTLESKFSIIDYKITYEPVTVRLSEESVLTYSSAKLSPAIKLGVNFLFNQKYGIVSEFQLEHISKEYTIDLSTRQSYYNSLVASYMIGFRL</sequence>
<reference evidence="2 3" key="1">
    <citation type="submission" date="2019-07" db="EMBL/GenBank/DDBJ databases">
        <title>Whole genome shotgun sequence of Cyclobacterium qasimii NBRC 106168.</title>
        <authorList>
            <person name="Hosoyama A."/>
            <person name="Uohara A."/>
            <person name="Ohji S."/>
            <person name="Ichikawa N."/>
        </authorList>
    </citation>
    <scope>NUCLEOTIDE SEQUENCE [LARGE SCALE GENOMIC DNA]</scope>
    <source>
        <strain evidence="2 3">NBRC 106168</strain>
    </source>
</reference>
<feature type="signal peptide" evidence="1">
    <location>
        <begin position="1"/>
        <end position="23"/>
    </location>
</feature>
<evidence type="ECO:0000313" key="2">
    <source>
        <dbReference type="EMBL" id="GEO21410.1"/>
    </source>
</evidence>
<evidence type="ECO:0008006" key="4">
    <source>
        <dbReference type="Google" id="ProtNLM"/>
    </source>
</evidence>
<proteinExistence type="predicted"/>
<dbReference type="RefSeq" id="WP_146947656.1">
    <property type="nucleotide sequence ID" value="NZ_BJYV01000007.1"/>
</dbReference>
<dbReference type="AlphaFoldDB" id="A0A512CB70"/>
<evidence type="ECO:0000313" key="3">
    <source>
        <dbReference type="Proteomes" id="UP000321301"/>
    </source>
</evidence>
<feature type="chain" id="PRO_5021862901" description="Outer membrane protein beta-barrel domain-containing protein" evidence="1">
    <location>
        <begin position="24"/>
        <end position="411"/>
    </location>
</feature>
<accession>A0A512CB70</accession>
<name>A0A512CB70_9BACT</name>
<dbReference type="EMBL" id="BJYV01000007">
    <property type="protein sequence ID" value="GEO21410.1"/>
    <property type="molecule type" value="Genomic_DNA"/>
</dbReference>
<dbReference type="Proteomes" id="UP000321301">
    <property type="component" value="Unassembled WGS sequence"/>
</dbReference>
<gene>
    <name evidence="2" type="ORF">CQA01_19440</name>
</gene>
<organism evidence="2 3">
    <name type="scientific">Cyclobacterium qasimii</name>
    <dbReference type="NCBI Taxonomy" id="1350429"/>
    <lineage>
        <taxon>Bacteria</taxon>
        <taxon>Pseudomonadati</taxon>
        <taxon>Bacteroidota</taxon>
        <taxon>Cytophagia</taxon>
        <taxon>Cytophagales</taxon>
        <taxon>Cyclobacteriaceae</taxon>
        <taxon>Cyclobacterium</taxon>
    </lineage>
</organism>
<evidence type="ECO:0000256" key="1">
    <source>
        <dbReference type="SAM" id="SignalP"/>
    </source>
</evidence>
<keyword evidence="3" id="KW-1185">Reference proteome</keyword>